<evidence type="ECO:0000313" key="5">
    <source>
        <dbReference type="Proteomes" id="UP000180166"/>
    </source>
</evidence>
<dbReference type="OrthoDB" id="4571199at2"/>
<organism evidence="3 4">
    <name type="scientific">Nocardia seriolae</name>
    <dbReference type="NCBI Taxonomy" id="37332"/>
    <lineage>
        <taxon>Bacteria</taxon>
        <taxon>Bacillati</taxon>
        <taxon>Actinomycetota</taxon>
        <taxon>Actinomycetes</taxon>
        <taxon>Mycobacteriales</taxon>
        <taxon>Nocardiaceae</taxon>
        <taxon>Nocardia</taxon>
    </lineage>
</organism>
<gene>
    <name evidence="2" type="ORF">NS506_03025</name>
    <name evidence="3" type="ORF">NSK11_contig00194-0008</name>
</gene>
<accession>A0A0B8NQN9</accession>
<dbReference type="RefSeq" id="WP_033091713.1">
    <property type="nucleotide sequence ID" value="NZ_AP017900.1"/>
</dbReference>
<reference evidence="3 4" key="2">
    <citation type="journal article" date="2016" name="Genome Announc.">
        <title>Draft Genome Sequence of Erythromycin- and Oxytetracycline-Sensitive Nocardia seriolae Strain U-1 (NBRC 110359).</title>
        <authorList>
            <person name="Imajoh M."/>
            <person name="Sukeda M."/>
            <person name="Shimizu M."/>
            <person name="Yamane J."/>
            <person name="Ohnishi K."/>
            <person name="Oshima S."/>
        </authorList>
    </citation>
    <scope>NUCLEOTIDE SEQUENCE [LARGE SCALE GENOMIC DNA]</scope>
    <source>
        <strain evidence="3 4">U-1</strain>
    </source>
</reference>
<dbReference type="KEGG" id="nsr:NS506_03025"/>
<feature type="region of interest" description="Disordered" evidence="1">
    <location>
        <begin position="86"/>
        <end position="122"/>
    </location>
</feature>
<feature type="compositionally biased region" description="Acidic residues" evidence="1">
    <location>
        <begin position="97"/>
        <end position="114"/>
    </location>
</feature>
<dbReference type="EMBL" id="CP017839">
    <property type="protein sequence ID" value="APA97082.1"/>
    <property type="molecule type" value="Genomic_DNA"/>
</dbReference>
<dbReference type="AlphaFoldDB" id="A0A0B8NQN9"/>
<evidence type="ECO:0000256" key="1">
    <source>
        <dbReference type="SAM" id="MobiDB-lite"/>
    </source>
</evidence>
<proteinExistence type="predicted"/>
<name>A0A0B8NQN9_9NOCA</name>
<protein>
    <submittedName>
        <fullName evidence="3">Uncharacterized protein</fullName>
    </submittedName>
</protein>
<dbReference type="EMBL" id="BBYQ01000194">
    <property type="protein sequence ID" value="GAP32947.1"/>
    <property type="molecule type" value="Genomic_DNA"/>
</dbReference>
<reference evidence="2 5" key="3">
    <citation type="submission" date="2016-10" db="EMBL/GenBank/DDBJ databases">
        <title>Genome sequence of Nocardia seriolae strain EM150506, isolated from Anguila japonica.</title>
        <authorList>
            <person name="Han H.-J."/>
        </authorList>
    </citation>
    <scope>NUCLEOTIDE SEQUENCE [LARGE SCALE GENOMIC DNA]</scope>
    <source>
        <strain evidence="2 5">EM150506</strain>
    </source>
</reference>
<evidence type="ECO:0000313" key="2">
    <source>
        <dbReference type="EMBL" id="APA97082.1"/>
    </source>
</evidence>
<sequence length="122" mass="13180">MRNYFGAHVSGTEHDEVHATTWVYGSFEVEYREHIDRVCVRVRRQAGFADMSMQLTTAQAKLLRELIDAGISDAEAVKTTAADVDSGDLAVSAGDSGGDDNEVDDAENVNDDDAASMPKEVA</sequence>
<dbReference type="GeneID" id="93369316"/>
<evidence type="ECO:0000313" key="3">
    <source>
        <dbReference type="EMBL" id="GAP32947.1"/>
    </source>
</evidence>
<keyword evidence="4" id="KW-1185">Reference proteome</keyword>
<evidence type="ECO:0000313" key="4">
    <source>
        <dbReference type="Proteomes" id="UP000037179"/>
    </source>
</evidence>
<reference evidence="4" key="1">
    <citation type="submission" date="2015-07" db="EMBL/GenBank/DDBJ databases">
        <title>Nocardia seriolae U-1 whole genome shotgun sequence.</title>
        <authorList>
            <person name="Imajoh M."/>
            <person name="Fukumoto Y."/>
            <person name="Sukeda M."/>
            <person name="Yamane J."/>
            <person name="Yamasaki K."/>
            <person name="Shimizu M."/>
            <person name="Ohnishi K."/>
            <person name="Oshima S."/>
        </authorList>
    </citation>
    <scope>NUCLEOTIDE SEQUENCE [LARGE SCALE GENOMIC DNA]</scope>
    <source>
        <strain evidence="4">U-1</strain>
    </source>
</reference>
<dbReference type="Proteomes" id="UP000037179">
    <property type="component" value="Unassembled WGS sequence"/>
</dbReference>
<dbReference type="Proteomes" id="UP000180166">
    <property type="component" value="Chromosome"/>
</dbReference>